<keyword evidence="1" id="KW-0732">Signal</keyword>
<dbReference type="SUPFAM" id="SSF51556">
    <property type="entry name" value="Metallo-dependent hydrolases"/>
    <property type="match status" value="1"/>
</dbReference>
<evidence type="ECO:0000313" key="4">
    <source>
        <dbReference type="Proteomes" id="UP000239504"/>
    </source>
</evidence>
<dbReference type="PANTHER" id="PTHR22642">
    <property type="entry name" value="IMIDAZOLONEPROPIONASE"/>
    <property type="match status" value="1"/>
</dbReference>
<dbReference type="PROSITE" id="PS51257">
    <property type="entry name" value="PROKAR_LIPOPROTEIN"/>
    <property type="match status" value="1"/>
</dbReference>
<dbReference type="Pfam" id="PF07969">
    <property type="entry name" value="Amidohydro_3"/>
    <property type="match status" value="1"/>
</dbReference>
<dbReference type="Gene3D" id="3.10.310.70">
    <property type="match status" value="1"/>
</dbReference>
<dbReference type="RefSeq" id="WP_104830285.1">
    <property type="nucleotide sequence ID" value="NZ_PJCH01000007.1"/>
</dbReference>
<gene>
    <name evidence="3" type="ORF">CW354_11735</name>
</gene>
<dbReference type="OrthoDB" id="9811399at2"/>
<evidence type="ECO:0000259" key="2">
    <source>
        <dbReference type="Pfam" id="PF07969"/>
    </source>
</evidence>
<dbReference type="Gene3D" id="2.30.40.10">
    <property type="entry name" value="Urease, subunit C, domain 1"/>
    <property type="match status" value="1"/>
</dbReference>
<dbReference type="PANTHER" id="PTHR22642:SF2">
    <property type="entry name" value="PROTEIN LONG AFTER FAR-RED 3"/>
    <property type="match status" value="1"/>
</dbReference>
<dbReference type="GO" id="GO:0016810">
    <property type="term" value="F:hydrolase activity, acting on carbon-nitrogen (but not peptide) bonds"/>
    <property type="evidence" value="ECO:0007669"/>
    <property type="project" value="InterPro"/>
</dbReference>
<protein>
    <submittedName>
        <fullName evidence="3">Amidohydrolase</fullName>
    </submittedName>
</protein>
<name>A0A2S7K4V3_9PROT</name>
<dbReference type="InterPro" id="IPR032466">
    <property type="entry name" value="Metal_Hydrolase"/>
</dbReference>
<evidence type="ECO:0000313" key="3">
    <source>
        <dbReference type="EMBL" id="PQA87468.1"/>
    </source>
</evidence>
<dbReference type="Gene3D" id="3.20.20.140">
    <property type="entry name" value="Metal-dependent hydrolases"/>
    <property type="match status" value="1"/>
</dbReference>
<keyword evidence="3" id="KW-0378">Hydrolase</keyword>
<dbReference type="EMBL" id="PJCH01000007">
    <property type="protein sequence ID" value="PQA87468.1"/>
    <property type="molecule type" value="Genomic_DNA"/>
</dbReference>
<dbReference type="Proteomes" id="UP000239504">
    <property type="component" value="Unassembled WGS sequence"/>
</dbReference>
<feature type="signal peptide" evidence="1">
    <location>
        <begin position="1"/>
        <end position="21"/>
    </location>
</feature>
<organism evidence="3 4">
    <name type="scientific">Hyphococcus luteus</name>
    <dbReference type="NCBI Taxonomy" id="2058213"/>
    <lineage>
        <taxon>Bacteria</taxon>
        <taxon>Pseudomonadati</taxon>
        <taxon>Pseudomonadota</taxon>
        <taxon>Alphaproteobacteria</taxon>
        <taxon>Parvularculales</taxon>
        <taxon>Parvularculaceae</taxon>
        <taxon>Hyphococcus</taxon>
    </lineage>
</organism>
<dbReference type="InterPro" id="IPR013108">
    <property type="entry name" value="Amidohydro_3"/>
</dbReference>
<feature type="chain" id="PRO_5015653258" evidence="1">
    <location>
        <begin position="22"/>
        <end position="676"/>
    </location>
</feature>
<dbReference type="AlphaFoldDB" id="A0A2S7K4V3"/>
<sequence>MKRHFLKLSAAALLTFAAACGGQETAPEGTAAPSADRIFTNGRIYTADSDRNFVEAFAVNGDEILAAGSPEDLEAFASPDTQTIDLGGRLVLPGLHDAHIHPISAMPVPVCTLENAPLTLAEIADYAAECTAQPDMAEDDWLVVMAWNFAAGNQPGERFQTMREALDYVSAEKPVILRGSDGHHYAVNSIALARAQNADGDVVGFSKETLETDFTELAPYIGVDETGEPNGRLTESYALGAIGAGSLLEAGMEKRRASPELLMEVTLPRGITAFMDAAADPDSLDIYDALLDKGEFHARARLSLYFDPSAYADENGDVDYETLLGKAKAIRAKYEDNPLIEADFLKLFADGVLEGDPLSDPPMAPNAALSRDYLQPIYEWDEQAQWVKVTGYVDTDSDLCAETRAKIADGEIPDVAAFKAEHGFHPLQCVTSNGVLQHPEDMIMDYVREGDAAGFTWHIHAIGDRAIKTALDALEAATAANGTHHRHIITHLQLVRPEDQARFAKDDIYASFTFAWASSDKQYDTTVIPFIDRADGPNGVYDPDGYYYQNAYPAKAIQDAGGTIIAGSDAPVDTIDPRPFVNIEGAVNRAIFGPPPLNLDEAISIYDAVDAYTINAAQAMHQADVAGSLEPGKKADFVIIDQDIFALAENGEADRISETKVLETWFGGEKVYSFEE</sequence>
<dbReference type="InterPro" id="IPR011059">
    <property type="entry name" value="Metal-dep_hydrolase_composite"/>
</dbReference>
<evidence type="ECO:0000256" key="1">
    <source>
        <dbReference type="SAM" id="SignalP"/>
    </source>
</evidence>
<comment type="caution">
    <text evidence="3">The sequence shown here is derived from an EMBL/GenBank/DDBJ whole genome shotgun (WGS) entry which is preliminary data.</text>
</comment>
<reference evidence="3 4" key="1">
    <citation type="submission" date="2017-12" db="EMBL/GenBank/DDBJ databases">
        <authorList>
            <person name="Hurst M.R.H."/>
        </authorList>
    </citation>
    <scope>NUCLEOTIDE SEQUENCE [LARGE SCALE GENOMIC DNA]</scope>
    <source>
        <strain evidence="3 4">SY-3-19</strain>
    </source>
</reference>
<dbReference type="SUPFAM" id="SSF51338">
    <property type="entry name" value="Composite domain of metallo-dependent hydrolases"/>
    <property type="match status" value="1"/>
</dbReference>
<proteinExistence type="predicted"/>
<feature type="domain" description="Amidohydrolase 3" evidence="2">
    <location>
        <begin position="82"/>
        <end position="672"/>
    </location>
</feature>
<accession>A0A2S7K4V3</accession>
<keyword evidence="4" id="KW-1185">Reference proteome</keyword>